<dbReference type="GO" id="GO:0005975">
    <property type="term" value="P:carbohydrate metabolic process"/>
    <property type="evidence" value="ECO:0007669"/>
    <property type="project" value="InterPro"/>
</dbReference>
<gene>
    <name evidence="1" type="ORF">DLM86_11275</name>
</gene>
<name>A0A2V5K8R1_9BACL</name>
<protein>
    <submittedName>
        <fullName evidence="1">DUF4432 domain-containing protein</fullName>
    </submittedName>
</protein>
<sequence>MNLYGKAWTRRELEARVGRLEQIGGVRRLQWTEGAESGSEQAQVRTGAGLAYYVGLSKGLDISLAEFGGTPISWQAPNGDVHPAYYDAEGAEWLRTATGGLLMTCGLTQAGSPNVDVGQRQGLHGRAHHLPARHVAAHGRWTGDDYETIVSGVIEEATVAGDFLRLTRQIVSRLGDNRIVIRDTVENAGFRTSPHMMLYHFNFGFPLMDDDTRIESPHTTSVAPREAGTLTDGWERWQRPDASYTERVYYHDVKPGPDGRAEVRLFNPRFPYAGGAGTGPIRVRLSWNTDRLPRLVQWKMPAAGTHVLGIEPANCRVGGRADERRDGTLVFLEPGEQAKYELELEVSGAAEEMR</sequence>
<dbReference type="CDD" id="cd09023">
    <property type="entry name" value="Aldose_epim_Ec_c4013"/>
    <property type="match status" value="1"/>
</dbReference>
<dbReference type="SUPFAM" id="SSF74650">
    <property type="entry name" value="Galactose mutarotase-like"/>
    <property type="match status" value="1"/>
</dbReference>
<accession>A0A2V5K8R1</accession>
<reference evidence="1 2" key="1">
    <citation type="submission" date="2018-05" db="EMBL/GenBank/DDBJ databases">
        <title>Paenibacillus flagellatus sp. nov., isolated from selenium mineral soil.</title>
        <authorList>
            <person name="Dai X."/>
        </authorList>
    </citation>
    <scope>NUCLEOTIDE SEQUENCE [LARGE SCALE GENOMIC DNA]</scope>
    <source>
        <strain evidence="1 2">DXL2</strain>
    </source>
</reference>
<dbReference type="InterPro" id="IPR014718">
    <property type="entry name" value="GH-type_carb-bd"/>
</dbReference>
<dbReference type="Proteomes" id="UP000247476">
    <property type="component" value="Unassembled WGS sequence"/>
</dbReference>
<dbReference type="Gene3D" id="2.70.98.10">
    <property type="match status" value="1"/>
</dbReference>
<proteinExistence type="predicted"/>
<dbReference type="InterPro" id="IPR027839">
    <property type="entry name" value="DUF4432"/>
</dbReference>
<dbReference type="Pfam" id="PF14486">
    <property type="entry name" value="DUF4432"/>
    <property type="match status" value="1"/>
</dbReference>
<dbReference type="OrthoDB" id="9791280at2"/>
<keyword evidence="2" id="KW-1185">Reference proteome</keyword>
<dbReference type="GO" id="GO:0003824">
    <property type="term" value="F:catalytic activity"/>
    <property type="evidence" value="ECO:0007669"/>
    <property type="project" value="InterPro"/>
</dbReference>
<evidence type="ECO:0000313" key="2">
    <source>
        <dbReference type="Proteomes" id="UP000247476"/>
    </source>
</evidence>
<dbReference type="AlphaFoldDB" id="A0A2V5K8R1"/>
<dbReference type="InterPro" id="IPR011013">
    <property type="entry name" value="Gal_mutarotase_sf_dom"/>
</dbReference>
<dbReference type="GO" id="GO:0030246">
    <property type="term" value="F:carbohydrate binding"/>
    <property type="evidence" value="ECO:0007669"/>
    <property type="project" value="InterPro"/>
</dbReference>
<dbReference type="EMBL" id="QJVJ01000004">
    <property type="protein sequence ID" value="PYI55262.1"/>
    <property type="molecule type" value="Genomic_DNA"/>
</dbReference>
<organism evidence="1 2">
    <name type="scientific">Paenibacillus flagellatus</name>
    <dbReference type="NCBI Taxonomy" id="2211139"/>
    <lineage>
        <taxon>Bacteria</taxon>
        <taxon>Bacillati</taxon>
        <taxon>Bacillota</taxon>
        <taxon>Bacilli</taxon>
        <taxon>Bacillales</taxon>
        <taxon>Paenibacillaceae</taxon>
        <taxon>Paenibacillus</taxon>
    </lineage>
</organism>
<comment type="caution">
    <text evidence="1">The sequence shown here is derived from an EMBL/GenBank/DDBJ whole genome shotgun (WGS) entry which is preliminary data.</text>
</comment>
<evidence type="ECO:0000313" key="1">
    <source>
        <dbReference type="EMBL" id="PYI55262.1"/>
    </source>
</evidence>